<protein>
    <submittedName>
        <fullName evidence="2">Uncharacterized protein</fullName>
    </submittedName>
</protein>
<name>A0A7D3ZDB6_ACTVE</name>
<keyword evidence="3" id="KW-1185">Reference proteome</keyword>
<dbReference type="Proteomes" id="UP000501240">
    <property type="component" value="Chromosome"/>
</dbReference>
<feature type="region of interest" description="Disordered" evidence="1">
    <location>
        <begin position="40"/>
        <end position="62"/>
    </location>
</feature>
<sequence>MPAISPPWVNGRNCTPSTTGRFQDVEIDFMHEGSWHCKTAESRPGNAGLSNVLGKDCESLHD</sequence>
<proteinExistence type="predicted"/>
<reference evidence="2 3" key="1">
    <citation type="submission" date="2020-05" db="EMBL/GenBank/DDBJ databases">
        <title>Actinomadura verrucosospora NRRL-B18236 (PFL_A860) Genome sequencing and assembly.</title>
        <authorList>
            <person name="Samborskyy M."/>
        </authorList>
    </citation>
    <scope>NUCLEOTIDE SEQUENCE [LARGE SCALE GENOMIC DNA]</scope>
    <source>
        <strain evidence="2 3">NRRL:B18236</strain>
    </source>
</reference>
<evidence type="ECO:0000313" key="3">
    <source>
        <dbReference type="Proteomes" id="UP000501240"/>
    </source>
</evidence>
<dbReference type="EMBL" id="CP053892">
    <property type="protein sequence ID" value="QKG19997.1"/>
    <property type="molecule type" value="Genomic_DNA"/>
</dbReference>
<gene>
    <name evidence="2" type="ORF">ACTIVE_1633</name>
</gene>
<dbReference type="AlphaFoldDB" id="A0A7D3ZDB6"/>
<organism evidence="2 3">
    <name type="scientific">Actinomadura verrucosospora</name>
    <dbReference type="NCBI Taxonomy" id="46165"/>
    <lineage>
        <taxon>Bacteria</taxon>
        <taxon>Bacillati</taxon>
        <taxon>Actinomycetota</taxon>
        <taxon>Actinomycetes</taxon>
        <taxon>Streptosporangiales</taxon>
        <taxon>Thermomonosporaceae</taxon>
        <taxon>Actinomadura</taxon>
    </lineage>
</organism>
<accession>A0A7D3ZDB6</accession>
<evidence type="ECO:0000256" key="1">
    <source>
        <dbReference type="SAM" id="MobiDB-lite"/>
    </source>
</evidence>
<evidence type="ECO:0000313" key="2">
    <source>
        <dbReference type="EMBL" id="QKG19997.1"/>
    </source>
</evidence>